<dbReference type="InterPro" id="IPR003476">
    <property type="entry name" value="Glyco_hydro_42"/>
</dbReference>
<keyword evidence="1" id="KW-0378">Hydrolase</keyword>
<comment type="caution">
    <text evidence="5">The sequence shown here is derived from an EMBL/GenBank/DDBJ whole genome shotgun (WGS) entry which is preliminary data.</text>
</comment>
<feature type="domain" description="Glycoside hydrolase family 42 N-terminal" evidence="4">
    <location>
        <begin position="50"/>
        <end position="87"/>
    </location>
</feature>
<dbReference type="InterPro" id="IPR017853">
    <property type="entry name" value="GH"/>
</dbReference>
<dbReference type="Gene3D" id="3.20.20.80">
    <property type="entry name" value="Glycosidases"/>
    <property type="match status" value="1"/>
</dbReference>
<proteinExistence type="predicted"/>
<keyword evidence="2" id="KW-0326">Glycosidase</keyword>
<evidence type="ECO:0000256" key="1">
    <source>
        <dbReference type="ARBA" id="ARBA00022801"/>
    </source>
</evidence>
<protein>
    <recommendedName>
        <fullName evidence="4">Glycoside hydrolase family 42 N-terminal domain-containing protein</fullName>
    </recommendedName>
</protein>
<dbReference type="EMBL" id="MTPX02000041">
    <property type="protein sequence ID" value="PHP52789.1"/>
    <property type="molecule type" value="Genomic_DNA"/>
</dbReference>
<name>A0ABX4MBE4_9ACTO</name>
<dbReference type="PANTHER" id="PTHR36447">
    <property type="entry name" value="BETA-GALACTOSIDASE GANA"/>
    <property type="match status" value="1"/>
</dbReference>
<feature type="region of interest" description="Disordered" evidence="3">
    <location>
        <begin position="27"/>
        <end position="50"/>
    </location>
</feature>
<gene>
    <name evidence="5" type="ORF">BW737_007200</name>
</gene>
<evidence type="ECO:0000256" key="3">
    <source>
        <dbReference type="SAM" id="MobiDB-lite"/>
    </source>
</evidence>
<dbReference type="InterPro" id="IPR013529">
    <property type="entry name" value="Glyco_hydro_42_N"/>
</dbReference>
<sequence>MGCPPQAPTHVARWPPRAPLFIQGCAVSGNSSSRAPRRPTRGGTIHYGADYNPEQWPPEVWDEDIVLMQEAGVTVVTLAVFSWARLQQGKTSGTSTGWTTSSAALPRPVSTSTWPPRRRRRPPG</sequence>
<evidence type="ECO:0000313" key="5">
    <source>
        <dbReference type="EMBL" id="PHP52789.1"/>
    </source>
</evidence>
<evidence type="ECO:0000256" key="2">
    <source>
        <dbReference type="ARBA" id="ARBA00023295"/>
    </source>
</evidence>
<reference evidence="5 6" key="1">
    <citation type="submission" date="2017-10" db="EMBL/GenBank/DDBJ databases">
        <title>Draft genome sequence of cellulolytic Actinomyces sp CtC72 isolated from cattle rumen fluid.</title>
        <authorList>
            <person name="Joshi A.J."/>
            <person name="Vasudevan G."/>
            <person name="Lanjekar V.B."/>
            <person name="Hivarkar S."/>
            <person name="Engineer A."/>
            <person name="Pore S.D."/>
            <person name="Dhakephalkar P.K."/>
            <person name="Dagar S."/>
        </authorList>
    </citation>
    <scope>NUCLEOTIDE SEQUENCE [LARGE SCALE GENOMIC DNA]</scope>
    <source>
        <strain evidence="6">CtC72</strain>
    </source>
</reference>
<organism evidence="5 6">
    <name type="scientific">Actinomyces ruminis</name>
    <dbReference type="NCBI Taxonomy" id="1937003"/>
    <lineage>
        <taxon>Bacteria</taxon>
        <taxon>Bacillati</taxon>
        <taxon>Actinomycetota</taxon>
        <taxon>Actinomycetes</taxon>
        <taxon>Actinomycetales</taxon>
        <taxon>Actinomycetaceae</taxon>
        <taxon>Actinomyces</taxon>
    </lineage>
</organism>
<evidence type="ECO:0000313" key="6">
    <source>
        <dbReference type="Proteomes" id="UP000194577"/>
    </source>
</evidence>
<feature type="region of interest" description="Disordered" evidence="3">
    <location>
        <begin position="88"/>
        <end position="124"/>
    </location>
</feature>
<dbReference type="Proteomes" id="UP000194577">
    <property type="component" value="Unassembled WGS sequence"/>
</dbReference>
<accession>A0ABX4MBE4</accession>
<dbReference type="PANTHER" id="PTHR36447:SF1">
    <property type="entry name" value="BETA-GALACTOSIDASE GANA"/>
    <property type="match status" value="1"/>
</dbReference>
<feature type="compositionally biased region" description="Low complexity" evidence="3">
    <location>
        <begin position="91"/>
        <end position="115"/>
    </location>
</feature>
<dbReference type="SUPFAM" id="SSF51445">
    <property type="entry name" value="(Trans)glycosidases"/>
    <property type="match status" value="1"/>
</dbReference>
<dbReference type="Pfam" id="PF02449">
    <property type="entry name" value="Glyco_hydro_42"/>
    <property type="match status" value="1"/>
</dbReference>
<evidence type="ECO:0000259" key="4">
    <source>
        <dbReference type="Pfam" id="PF02449"/>
    </source>
</evidence>
<keyword evidence="6" id="KW-1185">Reference proteome</keyword>